<feature type="binding site" evidence="12">
    <location>
        <position position="176"/>
    </location>
    <ligand>
        <name>Zn(2+)</name>
        <dbReference type="ChEBI" id="CHEBI:29105"/>
        <note>catalytic</note>
    </ligand>
</feature>
<evidence type="ECO:0000256" key="10">
    <source>
        <dbReference type="PIRSR" id="PIRSR606262-1"/>
    </source>
</evidence>
<evidence type="ECO:0000256" key="3">
    <source>
        <dbReference type="ARBA" id="ARBA00006576"/>
    </source>
</evidence>
<protein>
    <recommendedName>
        <fullName evidence="4">cytidine deaminase</fullName>
        <ecNumber evidence="4">3.5.4.5</ecNumber>
    </recommendedName>
    <alternativeName>
        <fullName evidence="8">Cytidine aminohydrolase</fullName>
    </alternativeName>
</protein>
<dbReference type="EC" id="3.5.4.5" evidence="4"/>
<keyword evidence="7 12" id="KW-0862">Zinc</keyword>
<keyword evidence="16" id="KW-1185">Reference proteome</keyword>
<dbReference type="Gene3D" id="3.40.140.10">
    <property type="entry name" value="Cytidine Deaminase, domain 2"/>
    <property type="match status" value="1"/>
</dbReference>
<name>A0A4W2EWY9_BOBOX</name>
<keyword evidence="6" id="KW-0378">Hydrolase</keyword>
<dbReference type="PANTHER" id="PTHR11644">
    <property type="entry name" value="CYTIDINE DEAMINASE"/>
    <property type="match status" value="1"/>
</dbReference>
<evidence type="ECO:0000256" key="6">
    <source>
        <dbReference type="ARBA" id="ARBA00022801"/>
    </source>
</evidence>
<feature type="domain" description="CMP/dCMP-type deaminase" evidence="14">
    <location>
        <begin position="102"/>
        <end position="217"/>
    </location>
</feature>
<evidence type="ECO:0000256" key="12">
    <source>
        <dbReference type="PIRSR" id="PIRSR606262-3"/>
    </source>
</evidence>
<dbReference type="GO" id="GO:0072527">
    <property type="term" value="P:pyrimidine-containing compound metabolic process"/>
    <property type="evidence" value="ECO:0007669"/>
    <property type="project" value="UniProtKB-ARBA"/>
</dbReference>
<evidence type="ECO:0000256" key="9">
    <source>
        <dbReference type="ARBA" id="ARBA00049558"/>
    </source>
</evidence>
<organism evidence="15 16">
    <name type="scientific">Bos indicus x Bos taurus</name>
    <name type="common">Hybrid cattle</name>
    <dbReference type="NCBI Taxonomy" id="30522"/>
    <lineage>
        <taxon>Eukaryota</taxon>
        <taxon>Metazoa</taxon>
        <taxon>Chordata</taxon>
        <taxon>Craniata</taxon>
        <taxon>Vertebrata</taxon>
        <taxon>Euteleostomi</taxon>
        <taxon>Mammalia</taxon>
        <taxon>Eutheria</taxon>
        <taxon>Laurasiatheria</taxon>
        <taxon>Artiodactyla</taxon>
        <taxon>Ruminantia</taxon>
        <taxon>Pecora</taxon>
        <taxon>Bovidae</taxon>
        <taxon>Bovinae</taxon>
        <taxon>Bos</taxon>
    </lineage>
</organism>
<dbReference type="PROSITE" id="PS00903">
    <property type="entry name" value="CYT_DCMP_DEAMINASES_1"/>
    <property type="match status" value="1"/>
</dbReference>
<sequence length="223" mass="24091">MSQAVVSVSETQAGALLTFLSFSISLGPDLCWENEGGVISPVRLRLLPGSASRCQHCGSEESGNSLGKATTPVSHKPPSASGQIALSFPYLVLSSGSLPALEWGKLLTQHMQQEVVLLVTQLDSPLFSGCNIENACYPLSVCAERTAIQKAISEGYKEFRAIAIASDLQDDFISPCGACRQVMREFGTDWAVYMTKLDGTYVVRTVRELLPESFGPEDLQKIQ</sequence>
<dbReference type="InterPro" id="IPR016193">
    <property type="entry name" value="Cytidine_deaminase-like"/>
</dbReference>
<evidence type="ECO:0000256" key="8">
    <source>
        <dbReference type="ARBA" id="ARBA00032005"/>
    </source>
</evidence>
<comment type="cofactor">
    <cofactor evidence="1 12">
        <name>Zn(2+)</name>
        <dbReference type="ChEBI" id="CHEBI:29105"/>
    </cofactor>
</comment>
<dbReference type="InterPro" id="IPR006262">
    <property type="entry name" value="Cyt_deam_tetra"/>
</dbReference>
<gene>
    <name evidence="15" type="primary">CDA</name>
</gene>
<keyword evidence="5 12" id="KW-0479">Metal-binding</keyword>
<proteinExistence type="inferred from homology"/>
<evidence type="ECO:0000313" key="16">
    <source>
        <dbReference type="Proteomes" id="UP000314981"/>
    </source>
</evidence>
<dbReference type="InterPro" id="IPR050202">
    <property type="entry name" value="Cyt/Deoxycyt_deaminase"/>
</dbReference>
<dbReference type="Pfam" id="PF00383">
    <property type="entry name" value="dCMP_cyt_deam_1"/>
    <property type="match status" value="1"/>
</dbReference>
<dbReference type="CDD" id="cd01283">
    <property type="entry name" value="cytidine_deaminase"/>
    <property type="match status" value="1"/>
</dbReference>
<dbReference type="NCBIfam" id="NF004064">
    <property type="entry name" value="PRK05578.1"/>
    <property type="match status" value="1"/>
</dbReference>
<evidence type="ECO:0000256" key="2">
    <source>
        <dbReference type="ARBA" id="ARBA00003949"/>
    </source>
</evidence>
<dbReference type="GO" id="GO:0004126">
    <property type="term" value="F:cytidine deaminase activity"/>
    <property type="evidence" value="ECO:0007669"/>
    <property type="project" value="UniProtKB-EC"/>
</dbReference>
<dbReference type="PANTHER" id="PTHR11644:SF2">
    <property type="entry name" value="CYTIDINE DEAMINASE"/>
    <property type="match status" value="1"/>
</dbReference>
<evidence type="ECO:0000256" key="13">
    <source>
        <dbReference type="SAM" id="MobiDB-lite"/>
    </source>
</evidence>
<dbReference type="FunFam" id="3.40.140.10:FF:000008">
    <property type="entry name" value="Cytidine deaminase"/>
    <property type="match status" value="1"/>
</dbReference>
<feature type="binding site" evidence="11">
    <location>
        <begin position="131"/>
        <end position="137"/>
    </location>
    <ligand>
        <name>substrate</name>
    </ligand>
</feature>
<dbReference type="InterPro" id="IPR016192">
    <property type="entry name" value="APOBEC/CMP_deaminase_Zn-bd"/>
</dbReference>
<feature type="binding site" evidence="12">
    <location>
        <position position="179"/>
    </location>
    <ligand>
        <name>Zn(2+)</name>
        <dbReference type="ChEBI" id="CHEBI:29105"/>
        <note>catalytic</note>
    </ligand>
</feature>
<reference evidence="15 16" key="1">
    <citation type="submission" date="2018-11" db="EMBL/GenBank/DDBJ databases">
        <title>Haplotype-resolved cattle genomes.</title>
        <authorList>
            <person name="Low W.Y."/>
            <person name="Tearle R."/>
            <person name="Bickhart D.M."/>
            <person name="Rosen B.D."/>
            <person name="Koren S."/>
            <person name="Rhie A."/>
            <person name="Hiendleder S."/>
            <person name="Phillippy A.M."/>
            <person name="Smith T.P.L."/>
            <person name="Williams J.L."/>
        </authorList>
    </citation>
    <scope>NUCLEOTIDE SEQUENCE [LARGE SCALE GENOMIC DNA]</scope>
</reference>
<dbReference type="SMR" id="A0A4W2EWY9"/>
<dbReference type="AlphaFoldDB" id="A0A4W2EWY9"/>
<accession>A0A4W2EWY9</accession>
<dbReference type="InterPro" id="IPR002125">
    <property type="entry name" value="CMP_dCMP_dom"/>
</dbReference>
<feature type="compositionally biased region" description="Polar residues" evidence="13">
    <location>
        <begin position="61"/>
        <end position="73"/>
    </location>
</feature>
<feature type="binding site" evidence="12">
    <location>
        <position position="142"/>
    </location>
    <ligand>
        <name>Zn(2+)</name>
        <dbReference type="ChEBI" id="CHEBI:29105"/>
        <note>catalytic</note>
    </ligand>
</feature>
<evidence type="ECO:0000313" key="15">
    <source>
        <dbReference type="Ensembl" id="ENSBIXP00000041558.1"/>
    </source>
</evidence>
<comment type="similarity">
    <text evidence="3">Belongs to the cytidine and deoxycytidylate deaminase family.</text>
</comment>
<comment type="catalytic activity">
    <reaction evidence="9">
        <text>cytidine + H2O + H(+) = uridine + NH4(+)</text>
        <dbReference type="Rhea" id="RHEA:16069"/>
        <dbReference type="ChEBI" id="CHEBI:15377"/>
        <dbReference type="ChEBI" id="CHEBI:15378"/>
        <dbReference type="ChEBI" id="CHEBI:16704"/>
        <dbReference type="ChEBI" id="CHEBI:17562"/>
        <dbReference type="ChEBI" id="CHEBI:28938"/>
        <dbReference type="EC" id="3.5.4.5"/>
    </reaction>
</comment>
<reference evidence="15" key="2">
    <citation type="submission" date="2025-08" db="UniProtKB">
        <authorList>
            <consortium name="Ensembl"/>
        </authorList>
    </citation>
    <scope>IDENTIFICATION</scope>
</reference>
<dbReference type="Proteomes" id="UP000314981">
    <property type="component" value="Chromosome 2"/>
</dbReference>
<comment type="function">
    <text evidence="2">This enzyme scavenges exogenous and endogenous cytidine and 2'-deoxycytidine for UMP synthesis.</text>
</comment>
<evidence type="ECO:0000256" key="7">
    <source>
        <dbReference type="ARBA" id="ARBA00022833"/>
    </source>
</evidence>
<evidence type="ECO:0000259" key="14">
    <source>
        <dbReference type="PROSITE" id="PS51747"/>
    </source>
</evidence>
<feature type="active site" description="Proton donor" evidence="10">
    <location>
        <position position="144"/>
    </location>
</feature>
<dbReference type="GO" id="GO:0005829">
    <property type="term" value="C:cytosol"/>
    <property type="evidence" value="ECO:0007669"/>
    <property type="project" value="TreeGrafter"/>
</dbReference>
<feature type="region of interest" description="Disordered" evidence="13">
    <location>
        <begin position="58"/>
        <end position="78"/>
    </location>
</feature>
<dbReference type="Ensembl" id="ENSBIXT00000050821.1">
    <property type="protein sequence ID" value="ENSBIXP00000041558.1"/>
    <property type="gene ID" value="ENSBIXG00000025692.1"/>
</dbReference>
<dbReference type="STRING" id="30522.A0A4W2EWY9"/>
<dbReference type="GO" id="GO:0055086">
    <property type="term" value="P:nucleobase-containing small molecule metabolic process"/>
    <property type="evidence" value="ECO:0007669"/>
    <property type="project" value="UniProtKB-ARBA"/>
</dbReference>
<dbReference type="GO" id="GO:0042802">
    <property type="term" value="F:identical protein binding"/>
    <property type="evidence" value="ECO:0007669"/>
    <property type="project" value="UniProtKB-ARBA"/>
</dbReference>
<evidence type="ECO:0000256" key="4">
    <source>
        <dbReference type="ARBA" id="ARBA00012783"/>
    </source>
</evidence>
<dbReference type="PROSITE" id="PS51747">
    <property type="entry name" value="CYT_DCMP_DEAMINASES_2"/>
    <property type="match status" value="1"/>
</dbReference>
<dbReference type="SUPFAM" id="SSF53927">
    <property type="entry name" value="Cytidine deaminase-like"/>
    <property type="match status" value="1"/>
</dbReference>
<reference evidence="15" key="3">
    <citation type="submission" date="2025-09" db="UniProtKB">
        <authorList>
            <consortium name="Ensembl"/>
        </authorList>
    </citation>
    <scope>IDENTIFICATION</scope>
</reference>
<dbReference type="GO" id="GO:0008270">
    <property type="term" value="F:zinc ion binding"/>
    <property type="evidence" value="ECO:0007669"/>
    <property type="project" value="InterPro"/>
</dbReference>
<evidence type="ECO:0000256" key="5">
    <source>
        <dbReference type="ARBA" id="ARBA00022723"/>
    </source>
</evidence>
<evidence type="ECO:0000256" key="1">
    <source>
        <dbReference type="ARBA" id="ARBA00001947"/>
    </source>
</evidence>
<evidence type="ECO:0000256" key="11">
    <source>
        <dbReference type="PIRSR" id="PIRSR606262-2"/>
    </source>
</evidence>
<dbReference type="NCBIfam" id="TIGR01354">
    <property type="entry name" value="cyt_deam_tetra"/>
    <property type="match status" value="1"/>
</dbReference>